<reference evidence="3" key="1">
    <citation type="journal article" date="2019" name="Int. J. Syst. Evol. Microbiol.">
        <title>The Global Catalogue of Microorganisms (GCM) 10K type strain sequencing project: providing services to taxonomists for standard genome sequencing and annotation.</title>
        <authorList>
            <consortium name="The Broad Institute Genomics Platform"/>
            <consortium name="The Broad Institute Genome Sequencing Center for Infectious Disease"/>
            <person name="Wu L."/>
            <person name="Ma J."/>
        </authorList>
    </citation>
    <scope>NUCLEOTIDE SEQUENCE [LARGE SCALE GENOMIC DNA]</scope>
    <source>
        <strain evidence="3">CGMCC 4.7645</strain>
    </source>
</reference>
<organism evidence="2 3">
    <name type="scientific">Amycolatopsis pigmentata</name>
    <dbReference type="NCBI Taxonomy" id="450801"/>
    <lineage>
        <taxon>Bacteria</taxon>
        <taxon>Bacillati</taxon>
        <taxon>Actinomycetota</taxon>
        <taxon>Actinomycetes</taxon>
        <taxon>Pseudonocardiales</taxon>
        <taxon>Pseudonocardiaceae</taxon>
        <taxon>Amycolatopsis</taxon>
    </lineage>
</organism>
<keyword evidence="1" id="KW-1133">Transmembrane helix</keyword>
<feature type="transmembrane region" description="Helical" evidence="1">
    <location>
        <begin position="34"/>
        <end position="54"/>
    </location>
</feature>
<name>A0ABW5G465_9PSEU</name>
<sequence length="55" mass="6254">MFDKSDNSSLASGFRSFLNRLAGPREPWLLRHHFILTATATAFVIVFAAIFRGWL</sequence>
<evidence type="ECO:0000313" key="2">
    <source>
        <dbReference type="EMBL" id="MFD2421707.1"/>
    </source>
</evidence>
<accession>A0ABW5G465</accession>
<comment type="caution">
    <text evidence="2">The sequence shown here is derived from an EMBL/GenBank/DDBJ whole genome shotgun (WGS) entry which is preliminary data.</text>
</comment>
<keyword evidence="1" id="KW-0472">Membrane</keyword>
<protein>
    <submittedName>
        <fullName evidence="2">Uncharacterized protein</fullName>
    </submittedName>
</protein>
<keyword evidence="1" id="KW-0812">Transmembrane</keyword>
<evidence type="ECO:0000313" key="3">
    <source>
        <dbReference type="Proteomes" id="UP001597417"/>
    </source>
</evidence>
<evidence type="ECO:0000256" key="1">
    <source>
        <dbReference type="SAM" id="Phobius"/>
    </source>
</evidence>
<dbReference type="RefSeq" id="WP_378270436.1">
    <property type="nucleotide sequence ID" value="NZ_JBHUKR010000022.1"/>
</dbReference>
<keyword evidence="3" id="KW-1185">Reference proteome</keyword>
<proteinExistence type="predicted"/>
<gene>
    <name evidence="2" type="ORF">ACFSXZ_35780</name>
</gene>
<dbReference type="EMBL" id="JBHUKR010000022">
    <property type="protein sequence ID" value="MFD2421707.1"/>
    <property type="molecule type" value="Genomic_DNA"/>
</dbReference>
<dbReference type="Proteomes" id="UP001597417">
    <property type="component" value="Unassembled WGS sequence"/>
</dbReference>